<dbReference type="CDD" id="cd12148">
    <property type="entry name" value="fungal_TF_MHR"/>
    <property type="match status" value="1"/>
</dbReference>
<dbReference type="InterPro" id="IPR036864">
    <property type="entry name" value="Zn2-C6_fun-type_DNA-bd_sf"/>
</dbReference>
<keyword evidence="5" id="KW-1185">Reference proteome</keyword>
<dbReference type="PANTHER" id="PTHR47256:SF1">
    <property type="entry name" value="ZN(II)2CYS6 TRANSCRIPTION FACTOR (EUROFUNG)"/>
    <property type="match status" value="1"/>
</dbReference>
<dbReference type="SUPFAM" id="SSF57701">
    <property type="entry name" value="Zn2/Cys6 DNA-binding domain"/>
    <property type="match status" value="1"/>
</dbReference>
<evidence type="ECO:0000256" key="2">
    <source>
        <dbReference type="SAM" id="MobiDB-lite"/>
    </source>
</evidence>
<dbReference type="Proteomes" id="UP000756346">
    <property type="component" value="Unassembled WGS sequence"/>
</dbReference>
<dbReference type="GO" id="GO:0000981">
    <property type="term" value="F:DNA-binding transcription factor activity, RNA polymerase II-specific"/>
    <property type="evidence" value="ECO:0007669"/>
    <property type="project" value="InterPro"/>
</dbReference>
<dbReference type="RefSeq" id="XP_046011174.1">
    <property type="nucleotide sequence ID" value="XM_046158816.1"/>
</dbReference>
<dbReference type="EMBL" id="JAGTJQ010000006">
    <property type="protein sequence ID" value="KAH7028886.1"/>
    <property type="molecule type" value="Genomic_DNA"/>
</dbReference>
<evidence type="ECO:0000256" key="1">
    <source>
        <dbReference type="ARBA" id="ARBA00023242"/>
    </source>
</evidence>
<comment type="caution">
    <text evidence="4">The sequence shown here is derived from an EMBL/GenBank/DDBJ whole genome shotgun (WGS) entry which is preliminary data.</text>
</comment>
<dbReference type="PROSITE" id="PS00463">
    <property type="entry name" value="ZN2_CY6_FUNGAL_1"/>
    <property type="match status" value="1"/>
</dbReference>
<dbReference type="Pfam" id="PF00172">
    <property type="entry name" value="Zn_clus"/>
    <property type="match status" value="1"/>
</dbReference>
<dbReference type="AlphaFoldDB" id="A0A9P9BSI7"/>
<dbReference type="PROSITE" id="PS50048">
    <property type="entry name" value="ZN2_CY6_FUNGAL_2"/>
    <property type="match status" value="1"/>
</dbReference>
<dbReference type="InterPro" id="IPR001138">
    <property type="entry name" value="Zn2Cys6_DnaBD"/>
</dbReference>
<dbReference type="GeneID" id="70188362"/>
<dbReference type="GO" id="GO:0008270">
    <property type="term" value="F:zinc ion binding"/>
    <property type="evidence" value="ECO:0007669"/>
    <property type="project" value="InterPro"/>
</dbReference>
<evidence type="ECO:0000259" key="3">
    <source>
        <dbReference type="PROSITE" id="PS50048"/>
    </source>
</evidence>
<dbReference type="SMART" id="SM00066">
    <property type="entry name" value="GAL4"/>
    <property type="match status" value="1"/>
</dbReference>
<organism evidence="4 5">
    <name type="scientific">Microdochium trichocladiopsis</name>
    <dbReference type="NCBI Taxonomy" id="1682393"/>
    <lineage>
        <taxon>Eukaryota</taxon>
        <taxon>Fungi</taxon>
        <taxon>Dikarya</taxon>
        <taxon>Ascomycota</taxon>
        <taxon>Pezizomycotina</taxon>
        <taxon>Sordariomycetes</taxon>
        <taxon>Xylariomycetidae</taxon>
        <taxon>Xylariales</taxon>
        <taxon>Microdochiaceae</taxon>
        <taxon>Microdochium</taxon>
    </lineage>
</organism>
<dbReference type="Gene3D" id="4.10.240.10">
    <property type="entry name" value="Zn(2)-C6 fungal-type DNA-binding domain"/>
    <property type="match status" value="1"/>
</dbReference>
<dbReference type="OrthoDB" id="10261408at2759"/>
<gene>
    <name evidence="4" type="ORF">B0I36DRAFT_363500</name>
</gene>
<accession>A0A9P9BSI7</accession>
<evidence type="ECO:0000313" key="5">
    <source>
        <dbReference type="Proteomes" id="UP000756346"/>
    </source>
</evidence>
<feature type="domain" description="Zn(2)-C6 fungal-type" evidence="3">
    <location>
        <begin position="36"/>
        <end position="66"/>
    </location>
</feature>
<dbReference type="PANTHER" id="PTHR47256">
    <property type="entry name" value="ZN(II)2CYS6 TRANSCRIPTION FACTOR (EUROFUNG)-RELATED"/>
    <property type="match status" value="1"/>
</dbReference>
<protein>
    <recommendedName>
        <fullName evidence="3">Zn(2)-C6 fungal-type domain-containing protein</fullName>
    </recommendedName>
</protein>
<evidence type="ECO:0000313" key="4">
    <source>
        <dbReference type="EMBL" id="KAH7028886.1"/>
    </source>
</evidence>
<keyword evidence="1" id="KW-0539">Nucleus</keyword>
<dbReference type="CDD" id="cd00067">
    <property type="entry name" value="GAL4"/>
    <property type="match status" value="1"/>
</dbReference>
<reference evidence="4" key="1">
    <citation type="journal article" date="2021" name="Nat. Commun.">
        <title>Genetic determinants of endophytism in the Arabidopsis root mycobiome.</title>
        <authorList>
            <person name="Mesny F."/>
            <person name="Miyauchi S."/>
            <person name="Thiergart T."/>
            <person name="Pickel B."/>
            <person name="Atanasova L."/>
            <person name="Karlsson M."/>
            <person name="Huettel B."/>
            <person name="Barry K.W."/>
            <person name="Haridas S."/>
            <person name="Chen C."/>
            <person name="Bauer D."/>
            <person name="Andreopoulos W."/>
            <person name="Pangilinan J."/>
            <person name="LaButti K."/>
            <person name="Riley R."/>
            <person name="Lipzen A."/>
            <person name="Clum A."/>
            <person name="Drula E."/>
            <person name="Henrissat B."/>
            <person name="Kohler A."/>
            <person name="Grigoriev I.V."/>
            <person name="Martin F.M."/>
            <person name="Hacquard S."/>
        </authorList>
    </citation>
    <scope>NUCLEOTIDE SEQUENCE</scope>
    <source>
        <strain evidence="4">MPI-CAGE-CH-0230</strain>
    </source>
</reference>
<sequence length="444" mass="49284">MSGLNLRPLLPAPRGPSTDDDTTSDSHPARRQNSGACDRCRSQKSRCDRSRPKCSLCVKRQVHCFYSADVKKQSLEVHKRQGELLHMMRTAPEDEALDILFRLRATADPQAVLESSRGNMSRRYQPSAIEAAQSSSAPTTFSALEFELSMRHTLPYPPMSPVDTASVDLKPITPMNGTDHVSPAPFDPRQHLHGPGVQENLCDDRLQNLDISYWTTVPLPSNVAARIISTYLQTNHPIWGLFHADLFVRDLVEKRLEFCSSFLVNALLCYACQAYGVTDPSLPALSIPFAQATEALWRAERSTNSVMNIAAILMFSLCCHTTNCGVSVAELMVDGRRMAEHLHLFGAPNNTTAVHNSFDALNDEWKRATAHIAWGAYAWMTINLYFTPTMKPIHAPPSFPIPGGRAADRSDWPVDSLPPYYGSTFTALCQLWTIMQEVAALGRG</sequence>
<dbReference type="InterPro" id="IPR053187">
    <property type="entry name" value="Notoamide_regulator"/>
</dbReference>
<name>A0A9P9BSI7_9PEZI</name>
<feature type="region of interest" description="Disordered" evidence="2">
    <location>
        <begin position="1"/>
        <end position="36"/>
    </location>
</feature>
<proteinExistence type="predicted"/>